<evidence type="ECO:0000313" key="2">
    <source>
        <dbReference type="Proteomes" id="UP000046067"/>
    </source>
</evidence>
<dbReference type="EMBL" id="CWQJ01000005">
    <property type="protein sequence ID" value="CSB83303.1"/>
    <property type="molecule type" value="Genomic_DNA"/>
</dbReference>
<dbReference type="Proteomes" id="UP000046067">
    <property type="component" value="Unassembled WGS sequence"/>
</dbReference>
<sequence length="33" mass="3718">MTWEVGGRQKIIIGVGRSLYGHRSEGPKFLCNK</sequence>
<reference evidence="1 2" key="1">
    <citation type="submission" date="2015-07" db="EMBL/GenBank/DDBJ databases">
        <authorList>
            <consortium name="Pathogen Informatics"/>
        </authorList>
    </citation>
    <scope>NUCLEOTIDE SEQUENCE [LARGE SCALE GENOMIC DNA]</scope>
    <source>
        <strain evidence="1 2">A325</strain>
    </source>
</reference>
<accession>A0A655W581</accession>
<dbReference type="AlphaFoldDB" id="A0A655W581"/>
<proteinExistence type="predicted"/>
<protein>
    <submittedName>
        <fullName evidence="1">Uncharacterized protein</fullName>
    </submittedName>
</protein>
<evidence type="ECO:0000313" key="1">
    <source>
        <dbReference type="EMBL" id="CSB83303.1"/>
    </source>
</evidence>
<name>A0A655W581_VIBCL</name>
<organism evidence="1 2">
    <name type="scientific">Vibrio cholerae</name>
    <dbReference type="NCBI Taxonomy" id="666"/>
    <lineage>
        <taxon>Bacteria</taxon>
        <taxon>Pseudomonadati</taxon>
        <taxon>Pseudomonadota</taxon>
        <taxon>Gammaproteobacteria</taxon>
        <taxon>Vibrionales</taxon>
        <taxon>Vibrionaceae</taxon>
        <taxon>Vibrio</taxon>
    </lineage>
</organism>
<gene>
    <name evidence="1" type="ORF">ERS013201_01079</name>
</gene>